<dbReference type="EMBL" id="CM047588">
    <property type="protein sequence ID" value="KAI9905807.1"/>
    <property type="molecule type" value="Genomic_DNA"/>
</dbReference>
<accession>A0ACC0VHJ1</accession>
<sequence length="171" mass="19788">MACARWEMTPCGPCPPRNLATAWTIFLTVDNLSTYWQSDGIQPHWINIQFARKMTIHEVALYLDYKRDESYTPKKIAIRSGSTLHDLKDIHVRHVTEPDGWIFIPLHTNKGSEQVPLRTFFLQIGILAMHQNGRDTHIRQVKIYTRREATILDWIVPAATTPQFAAYACIR</sequence>
<keyword evidence="2" id="KW-1185">Reference proteome</keyword>
<dbReference type="Proteomes" id="UP001163321">
    <property type="component" value="Chromosome 9"/>
</dbReference>
<name>A0ACC0VHJ1_9STRA</name>
<evidence type="ECO:0000313" key="2">
    <source>
        <dbReference type="Proteomes" id="UP001163321"/>
    </source>
</evidence>
<protein>
    <submittedName>
        <fullName evidence="1">Uncharacterized protein</fullName>
    </submittedName>
</protein>
<comment type="caution">
    <text evidence="1">The sequence shown here is derived from an EMBL/GenBank/DDBJ whole genome shotgun (WGS) entry which is preliminary data.</text>
</comment>
<proteinExistence type="predicted"/>
<organism evidence="1 2">
    <name type="scientific">Peronosclerospora sorghi</name>
    <dbReference type="NCBI Taxonomy" id="230839"/>
    <lineage>
        <taxon>Eukaryota</taxon>
        <taxon>Sar</taxon>
        <taxon>Stramenopiles</taxon>
        <taxon>Oomycota</taxon>
        <taxon>Peronosporomycetes</taxon>
        <taxon>Peronosporales</taxon>
        <taxon>Peronosporaceae</taxon>
        <taxon>Peronosclerospora</taxon>
    </lineage>
</organism>
<reference evidence="1 2" key="1">
    <citation type="journal article" date="2022" name="bioRxiv">
        <title>The genome of the oomycete Peronosclerospora sorghi, a cosmopolitan pathogen of maize and sorghum, is inflated with dispersed pseudogenes.</title>
        <authorList>
            <person name="Fletcher K."/>
            <person name="Martin F."/>
            <person name="Isakeit T."/>
            <person name="Cavanaugh K."/>
            <person name="Magill C."/>
            <person name="Michelmore R."/>
        </authorList>
    </citation>
    <scope>NUCLEOTIDE SEQUENCE [LARGE SCALE GENOMIC DNA]</scope>
    <source>
        <strain evidence="1">P6</strain>
    </source>
</reference>
<gene>
    <name evidence="1" type="ORF">PsorP6_013568</name>
</gene>
<evidence type="ECO:0000313" key="1">
    <source>
        <dbReference type="EMBL" id="KAI9905807.1"/>
    </source>
</evidence>